<dbReference type="InterPro" id="IPR050577">
    <property type="entry name" value="MAPR/NEUFC/NENF-like"/>
</dbReference>
<comment type="similarity">
    <text evidence="2">Belongs to the cytochrome b5 family. MAPR subfamily.</text>
</comment>
<reference evidence="8 9" key="1">
    <citation type="journal article" date="2008" name="Nature">
        <title>Genome analysis of the platypus reveals unique signatures of evolution.</title>
        <authorList>
            <person name="Warren W.C."/>
            <person name="Hillier L.W."/>
            <person name="Marshall Graves J.A."/>
            <person name="Birney E."/>
            <person name="Ponting C.P."/>
            <person name="Grutzner F."/>
            <person name="Belov K."/>
            <person name="Miller W."/>
            <person name="Clarke L."/>
            <person name="Chinwalla A.T."/>
            <person name="Yang S.P."/>
            <person name="Heger A."/>
            <person name="Locke D.P."/>
            <person name="Miethke P."/>
            <person name="Waters P.D."/>
            <person name="Veyrunes F."/>
            <person name="Fulton L."/>
            <person name="Fulton B."/>
            <person name="Graves T."/>
            <person name="Wallis J."/>
            <person name="Puente X.S."/>
            <person name="Lopez-Otin C."/>
            <person name="Ordonez G.R."/>
            <person name="Eichler E.E."/>
            <person name="Chen L."/>
            <person name="Cheng Z."/>
            <person name="Deakin J.E."/>
            <person name="Alsop A."/>
            <person name="Thompson K."/>
            <person name="Kirby P."/>
            <person name="Papenfuss A.T."/>
            <person name="Wakefield M.J."/>
            <person name="Olender T."/>
            <person name="Lancet D."/>
            <person name="Huttley G.A."/>
            <person name="Smit A.F."/>
            <person name="Pask A."/>
            <person name="Temple-Smith P."/>
            <person name="Batzer M.A."/>
            <person name="Walker J.A."/>
            <person name="Konkel M.K."/>
            <person name="Harris R.S."/>
            <person name="Whittington C.M."/>
            <person name="Wong E.S."/>
            <person name="Gemmell N.J."/>
            <person name="Buschiazzo E."/>
            <person name="Vargas Jentzsch I.M."/>
            <person name="Merkel A."/>
            <person name="Schmitz J."/>
            <person name="Zemann A."/>
            <person name="Churakov G."/>
            <person name="Kriegs J.O."/>
            <person name="Brosius J."/>
            <person name="Murchison E.P."/>
            <person name="Sachidanandam R."/>
            <person name="Smith C."/>
            <person name="Hannon G.J."/>
            <person name="Tsend-Ayush E."/>
            <person name="McMillan D."/>
            <person name="Attenborough R."/>
            <person name="Rens W."/>
            <person name="Ferguson-Smith M."/>
            <person name="Lefevre C.M."/>
            <person name="Sharp J.A."/>
            <person name="Nicholas K.R."/>
            <person name="Ray D.A."/>
            <person name="Kube M."/>
            <person name="Reinhardt R."/>
            <person name="Pringle T.H."/>
            <person name="Taylor J."/>
            <person name="Jones R.C."/>
            <person name="Nixon B."/>
            <person name="Dacheux J.L."/>
            <person name="Niwa H."/>
            <person name="Sekita Y."/>
            <person name="Huang X."/>
            <person name="Stark A."/>
            <person name="Kheradpour P."/>
            <person name="Kellis M."/>
            <person name="Flicek P."/>
            <person name="Chen Y."/>
            <person name="Webber C."/>
            <person name="Hardison R."/>
            <person name="Nelson J."/>
            <person name="Hallsworth-Pepin K."/>
            <person name="Delehaunty K."/>
            <person name="Markovic C."/>
            <person name="Minx P."/>
            <person name="Feng Y."/>
            <person name="Kremitzki C."/>
            <person name="Mitreva M."/>
            <person name="Glasscock J."/>
            <person name="Wylie T."/>
            <person name="Wohldmann P."/>
            <person name="Thiru P."/>
            <person name="Nhan M.N."/>
            <person name="Pohl C.S."/>
            <person name="Smith S.M."/>
            <person name="Hou S."/>
            <person name="Nefedov M."/>
            <person name="de Jong P.J."/>
            <person name="Renfree M.B."/>
            <person name="Mardis E.R."/>
            <person name="Wilson R.K."/>
        </authorList>
    </citation>
    <scope>NUCLEOTIDE SEQUENCE [LARGE SCALE GENOMIC DNA]</scope>
    <source>
        <strain evidence="8 9">Glennie</strain>
    </source>
</reference>
<keyword evidence="9" id="KW-1185">Reference proteome</keyword>
<dbReference type="Gene3D" id="3.10.120.10">
    <property type="entry name" value="Cytochrome b5-like heme/steroid binding domain"/>
    <property type="match status" value="1"/>
</dbReference>
<feature type="region of interest" description="Disordered" evidence="5">
    <location>
        <begin position="221"/>
        <end position="247"/>
    </location>
</feature>
<feature type="transmembrane region" description="Helical" evidence="6">
    <location>
        <begin position="12"/>
        <end position="31"/>
    </location>
</feature>
<evidence type="ECO:0000256" key="3">
    <source>
        <dbReference type="ARBA" id="ARBA00039568"/>
    </source>
</evidence>
<dbReference type="SUPFAM" id="SSF55856">
    <property type="entry name" value="Cytochrome b5-like heme/steroid binding domain"/>
    <property type="match status" value="1"/>
</dbReference>
<reference evidence="8" key="2">
    <citation type="submission" date="2025-08" db="UniProtKB">
        <authorList>
            <consortium name="Ensembl"/>
        </authorList>
    </citation>
    <scope>IDENTIFICATION</scope>
    <source>
        <strain evidence="8">Glennie</strain>
    </source>
</reference>
<keyword evidence="6" id="KW-0472">Membrane</keyword>
<dbReference type="InterPro" id="IPR001199">
    <property type="entry name" value="Cyt_B5-like_heme/steroid-bd"/>
</dbReference>
<dbReference type="Pfam" id="PF00173">
    <property type="entry name" value="Cyt-b5"/>
    <property type="match status" value="1"/>
</dbReference>
<accession>A0A6I8PDM6</accession>
<sequence>MAAPTLPRPPCWVRAAGGAVAAGLAAAWLLGRPAGPRLLRPAELGQYRGGGRAPGLFLAVLGRVFDVLPGGGHYGPGRPYSHFAGRDASRAFVTGDFSETGLVDDVSDLSPAQMLTLHNWLLFYEKNYEFVGKLVGRFYGEDGEPTQALVLAEAAIAEGLRARARDDELKRQFPPCNSEWSAAGGSRFWCSRQSGGVSRDWVGVPRRLYQPGPTGPQCVCVRPTGPPSDRRAEAEDRGRGDLDHPSLQEFEGCAPLAAACVPRG</sequence>
<keyword evidence="6" id="KW-1133">Transmembrane helix</keyword>
<feature type="compositionally biased region" description="Basic and acidic residues" evidence="5">
    <location>
        <begin position="228"/>
        <end position="246"/>
    </location>
</feature>
<dbReference type="GO" id="GO:0016020">
    <property type="term" value="C:membrane"/>
    <property type="evidence" value="ECO:0000318"/>
    <property type="project" value="GO_Central"/>
</dbReference>
<name>A0A6I8PDM6_ORNAN</name>
<dbReference type="Bgee" id="ENSOANG00000043791">
    <property type="expression patterns" value="Expressed in testis and 7 other cell types or tissues"/>
</dbReference>
<dbReference type="GO" id="GO:0005576">
    <property type="term" value="C:extracellular region"/>
    <property type="evidence" value="ECO:0007669"/>
    <property type="project" value="Ensembl"/>
</dbReference>
<dbReference type="InParanoid" id="A0A6I8PDM6"/>
<dbReference type="Proteomes" id="UP000002279">
    <property type="component" value="Chromosome 17"/>
</dbReference>
<evidence type="ECO:0000256" key="4">
    <source>
        <dbReference type="ARBA" id="ARBA00042241"/>
    </source>
</evidence>
<dbReference type="OMA" id="GHKHYGP"/>
<dbReference type="GeneTree" id="ENSGT00940000160156"/>
<evidence type="ECO:0000256" key="6">
    <source>
        <dbReference type="SAM" id="Phobius"/>
    </source>
</evidence>
<organism evidence="8 9">
    <name type="scientific">Ornithorhynchus anatinus</name>
    <name type="common">Duckbill platypus</name>
    <dbReference type="NCBI Taxonomy" id="9258"/>
    <lineage>
        <taxon>Eukaryota</taxon>
        <taxon>Metazoa</taxon>
        <taxon>Chordata</taxon>
        <taxon>Craniata</taxon>
        <taxon>Vertebrata</taxon>
        <taxon>Euteleostomi</taxon>
        <taxon>Mammalia</taxon>
        <taxon>Monotremata</taxon>
        <taxon>Ornithorhynchidae</taxon>
        <taxon>Ornithorhynchus</taxon>
    </lineage>
</organism>
<feature type="domain" description="Cytochrome b5 heme-binding" evidence="7">
    <location>
        <begin position="39"/>
        <end position="135"/>
    </location>
</feature>
<evidence type="ECO:0000256" key="2">
    <source>
        <dbReference type="ARBA" id="ARBA00038357"/>
    </source>
</evidence>
<dbReference type="InterPro" id="IPR036400">
    <property type="entry name" value="Cyt_B5-like_heme/steroid_sf"/>
</dbReference>
<dbReference type="GO" id="GO:0012505">
    <property type="term" value="C:endomembrane system"/>
    <property type="evidence" value="ECO:0000318"/>
    <property type="project" value="GO_Central"/>
</dbReference>
<dbReference type="GO" id="GO:0020037">
    <property type="term" value="F:heme binding"/>
    <property type="evidence" value="ECO:0007669"/>
    <property type="project" value="Ensembl"/>
</dbReference>
<dbReference type="SMART" id="SM01117">
    <property type="entry name" value="Cyt-b5"/>
    <property type="match status" value="1"/>
</dbReference>
<proteinExistence type="inferred from homology"/>
<dbReference type="PANTHER" id="PTHR10281">
    <property type="entry name" value="MEMBRANE-ASSOCIATED PROGESTERONE RECEPTOR COMPONENT-RELATED"/>
    <property type="match status" value="1"/>
</dbReference>
<evidence type="ECO:0000313" key="8">
    <source>
        <dbReference type="Ensembl" id="ENSOANP00000050765.1"/>
    </source>
</evidence>
<gene>
    <name evidence="8" type="primary">CYB5D2</name>
</gene>
<dbReference type="GO" id="GO:0030182">
    <property type="term" value="P:neuron differentiation"/>
    <property type="evidence" value="ECO:0007669"/>
    <property type="project" value="Ensembl"/>
</dbReference>
<dbReference type="FunCoup" id="A0A6I8PDM6">
    <property type="interactions" value="1505"/>
</dbReference>
<reference evidence="8" key="3">
    <citation type="submission" date="2025-09" db="UniProtKB">
        <authorList>
            <consortium name="Ensembl"/>
        </authorList>
    </citation>
    <scope>IDENTIFICATION</scope>
    <source>
        <strain evidence="8">Glennie</strain>
    </source>
</reference>
<evidence type="ECO:0000259" key="7">
    <source>
        <dbReference type="SMART" id="SM01117"/>
    </source>
</evidence>
<dbReference type="GO" id="GO:0045666">
    <property type="term" value="P:positive regulation of neuron differentiation"/>
    <property type="evidence" value="ECO:0007669"/>
    <property type="project" value="Ensembl"/>
</dbReference>
<keyword evidence="6" id="KW-0812">Transmembrane</keyword>
<dbReference type="PANTHER" id="PTHR10281:SF4">
    <property type="entry name" value="NEUFERRICIN"/>
    <property type="match status" value="1"/>
</dbReference>
<evidence type="ECO:0000256" key="5">
    <source>
        <dbReference type="SAM" id="MobiDB-lite"/>
    </source>
</evidence>
<evidence type="ECO:0000313" key="9">
    <source>
        <dbReference type="Proteomes" id="UP000002279"/>
    </source>
</evidence>
<evidence type="ECO:0000256" key="1">
    <source>
        <dbReference type="ARBA" id="ARBA00037690"/>
    </source>
</evidence>
<comment type="function">
    <text evidence="1">Heme-binding protein which promotes neuronal but not astrocyte differentiation.</text>
</comment>
<protein>
    <recommendedName>
        <fullName evidence="3">Neuferricin</fullName>
    </recommendedName>
    <alternativeName>
        <fullName evidence="4">Cytochrome b5 domain-containing protein 2</fullName>
    </alternativeName>
</protein>
<dbReference type="AlphaFoldDB" id="A0A6I8PDM6"/>
<dbReference type="Ensembl" id="ENSOANT00000073027.1">
    <property type="protein sequence ID" value="ENSOANP00000050765.1"/>
    <property type="gene ID" value="ENSOANG00000043791.1"/>
</dbReference>
<dbReference type="OrthoDB" id="10257697at2759"/>